<evidence type="ECO:0000256" key="1">
    <source>
        <dbReference type="SAM" id="MobiDB-lite"/>
    </source>
</evidence>
<dbReference type="Proteomes" id="UP000247763">
    <property type="component" value="Chromosome"/>
</dbReference>
<sequence>MPSCGPPDRLRRSRLGLLAVFLAAGGLLVAPPSARGQSAPAARGPLFGPSGSPAGPAGAPPVARYVSETGVKFTFDRSQGLPLVKFDRSPEVWVLRPQPAPRGDMLYLNDLGEPILRASRTGGLTVFTTDRPEGLAVALSGGGPALRMTPLGPQQLLERLAMASTRATRAARRLIPFEADASPASSALTADAAMVAAEAIIRMTRLADGRLVLGGIDRVRLVEGRQARAALRQGVIEITVAPGQGMSGRPSSDRILAAAGVR</sequence>
<proteinExistence type="predicted"/>
<keyword evidence="3" id="KW-1185">Reference proteome</keyword>
<dbReference type="KEGG" id="phb:HYN04_11745"/>
<dbReference type="InterPro" id="IPR032591">
    <property type="entry name" value="DUF4908"/>
</dbReference>
<evidence type="ECO:0000313" key="2">
    <source>
        <dbReference type="EMBL" id="AWM78854.1"/>
    </source>
</evidence>
<dbReference type="OrthoDB" id="7170995at2"/>
<protein>
    <submittedName>
        <fullName evidence="2">DUF4908 domain-containing protein</fullName>
    </submittedName>
</protein>
<feature type="region of interest" description="Disordered" evidence="1">
    <location>
        <begin position="33"/>
        <end position="59"/>
    </location>
</feature>
<reference evidence="3" key="1">
    <citation type="submission" date="2018-05" db="EMBL/GenBank/DDBJ databases">
        <title>Genome sequencing of Phenylobacterium sp. HYN0004.</title>
        <authorList>
            <person name="Yi H."/>
            <person name="Baek C."/>
        </authorList>
    </citation>
    <scope>NUCLEOTIDE SEQUENCE [LARGE SCALE GENOMIC DNA]</scope>
    <source>
        <strain evidence="3">HYN0004</strain>
    </source>
</reference>
<feature type="compositionally biased region" description="Low complexity" evidence="1">
    <location>
        <begin position="48"/>
        <end position="59"/>
    </location>
</feature>
<dbReference type="Pfam" id="PF16252">
    <property type="entry name" value="DUF4908"/>
    <property type="match status" value="1"/>
</dbReference>
<gene>
    <name evidence="2" type="ORF">HYN04_11745</name>
</gene>
<dbReference type="AlphaFoldDB" id="A0A2Z3I5P6"/>
<dbReference type="EMBL" id="CP029479">
    <property type="protein sequence ID" value="AWM78854.1"/>
    <property type="molecule type" value="Genomic_DNA"/>
</dbReference>
<organism evidence="2 3">
    <name type="scientific">Phenylobacterium parvum</name>
    <dbReference type="NCBI Taxonomy" id="2201350"/>
    <lineage>
        <taxon>Bacteria</taxon>
        <taxon>Pseudomonadati</taxon>
        <taxon>Pseudomonadota</taxon>
        <taxon>Alphaproteobacteria</taxon>
        <taxon>Caulobacterales</taxon>
        <taxon>Caulobacteraceae</taxon>
        <taxon>Phenylobacterium</taxon>
    </lineage>
</organism>
<name>A0A2Z3I5P6_9CAUL</name>
<accession>A0A2Z3I5P6</accession>
<evidence type="ECO:0000313" key="3">
    <source>
        <dbReference type="Proteomes" id="UP000247763"/>
    </source>
</evidence>